<feature type="compositionally biased region" description="Polar residues" evidence="1">
    <location>
        <begin position="196"/>
        <end position="231"/>
    </location>
</feature>
<dbReference type="SUPFAM" id="SSF68906">
    <property type="entry name" value="SAP domain"/>
    <property type="match status" value="1"/>
</dbReference>
<feature type="compositionally biased region" description="Low complexity" evidence="1">
    <location>
        <begin position="440"/>
        <end position="451"/>
    </location>
</feature>
<dbReference type="InterPro" id="IPR036361">
    <property type="entry name" value="SAP_dom_sf"/>
</dbReference>
<dbReference type="OrthoDB" id="445357at2759"/>
<feature type="region of interest" description="Disordered" evidence="1">
    <location>
        <begin position="326"/>
        <end position="387"/>
    </location>
</feature>
<dbReference type="AlphaFoldDB" id="A0A1X2IYJ1"/>
<name>A0A1X2IYJ1_9FUNG</name>
<feature type="compositionally biased region" description="Low complexity" evidence="1">
    <location>
        <begin position="106"/>
        <end position="117"/>
    </location>
</feature>
<reference evidence="3 4" key="1">
    <citation type="submission" date="2016-07" db="EMBL/GenBank/DDBJ databases">
        <title>Pervasive Adenine N6-methylation of Active Genes in Fungi.</title>
        <authorList>
            <consortium name="DOE Joint Genome Institute"/>
            <person name="Mondo S.J."/>
            <person name="Dannebaum R.O."/>
            <person name="Kuo R.C."/>
            <person name="Labutti K."/>
            <person name="Haridas S."/>
            <person name="Kuo A."/>
            <person name="Salamov A."/>
            <person name="Ahrendt S.R."/>
            <person name="Lipzen A."/>
            <person name="Sullivan W."/>
            <person name="Andreopoulos W.B."/>
            <person name="Clum A."/>
            <person name="Lindquist E."/>
            <person name="Daum C."/>
            <person name="Ramamoorthy G.K."/>
            <person name="Gryganskyi A."/>
            <person name="Culley D."/>
            <person name="Magnuson J.K."/>
            <person name="James T.Y."/>
            <person name="O'Malley M.A."/>
            <person name="Stajich J.E."/>
            <person name="Spatafora J.W."/>
            <person name="Visel A."/>
            <person name="Grigoriev I.V."/>
        </authorList>
    </citation>
    <scope>NUCLEOTIDE SEQUENCE [LARGE SCALE GENOMIC DNA]</scope>
    <source>
        <strain evidence="3 4">NRRL 1336</strain>
    </source>
</reference>
<feature type="compositionally biased region" description="Low complexity" evidence="1">
    <location>
        <begin position="690"/>
        <end position="701"/>
    </location>
</feature>
<comment type="caution">
    <text evidence="3">The sequence shown here is derived from an EMBL/GenBank/DDBJ whole genome shotgun (WGS) entry which is preliminary data.</text>
</comment>
<evidence type="ECO:0000313" key="3">
    <source>
        <dbReference type="EMBL" id="ORZ24358.1"/>
    </source>
</evidence>
<proteinExistence type="predicted"/>
<feature type="compositionally biased region" description="Low complexity" evidence="1">
    <location>
        <begin position="809"/>
        <end position="818"/>
    </location>
</feature>
<dbReference type="Pfam" id="PF02037">
    <property type="entry name" value="SAP"/>
    <property type="match status" value="1"/>
</dbReference>
<gene>
    <name evidence="3" type="ORF">BCR42DRAFT_402774</name>
</gene>
<dbReference type="STRING" id="90262.A0A1X2IYJ1"/>
<sequence length="963" mass="105975">MYYFDNSNKNDPSSSHTSNDNNNNDNSNHPLFSQSFDPSTLHSLDNSYSFVNFDSDAPPSSFLQDGPSSSFGHDSLLAQDWEGMYGSAFGDSTQDHHGQMFLPLQQPQQQPQHQTQQSYSHSFEPDSQHKQQSAGNSDFFLSLTDQEQQAILMSEPNFLRQQHLLHDNEVKVKMEKQDDKQQLQNDNNDTGIPMRSNLSAMFDQSTPTDNHSDLASSVPAHSSNNLLQPHYQSTQHTMSNQQHQSQQQPTPATMTKPVPSSSKSRKEINRRSQQGGGGRSNHRTTPIPINGGSSSGSISKQSSSVPSEIDHQRRFNELQARFRVNYARKPTTSGNSTSASTSSQQNHQQQQPPPSSSSQQRQQQQIHASSPSTTKMLSSSFSGPSTNGFGSYGRADVNNGTAFGSSAPKPIDKTNVDSSAGGNTNNEKNTDRFSNHNSHHSSSTTISTTSTMGVAIPSGGNKNSSSSGGGKQASSFPSRTMPIQIQRVHRANANQPMDAEQHQKRLDDQLVKANFDDITVSELKEMLRQRGKPATGKKAILLQRLVEERDIIKAVRGGKITHRHSQPPPQSSSSSTAAVNHSNFENTNNPGLSPRPRSYQGSSPMFGHATLPPNSPLLDSPSSVPNSSMFLSSSPGSATLSLNRSIANMHIGSPPLSSQHVRRFSPYGTPGSPRLGSSSPKMQMQRQAYSSSVPSDYLSSSPGGGNGGSMALPPSFNNFGNDGYSNINNNTTATSPMSPGPPNSTRNMRLYHQNQTWNSRQKSYAPFTSSALATPDRDDEDDPFDVMAREQENVDMEGGQEQEEHQQHQEQQSQGPVQSQPLYDSLYQLQQHQQYDEQRQHYDQQDEQQQYQQQSGMDMEGVKEESMEWANNSSTGDQSLHGLLQNLPEGVSTEQFMAWIATMNAGTNEFDQFNLNMDGIKTENIDLSGMMAIDTNNTSYGDGSYDHQQQQHQYHHGGTDFTN</sequence>
<feature type="region of interest" description="Disordered" evidence="1">
    <location>
        <begin position="106"/>
        <end position="134"/>
    </location>
</feature>
<feature type="compositionally biased region" description="Polar residues" evidence="1">
    <location>
        <begin position="416"/>
        <end position="427"/>
    </location>
</feature>
<dbReference type="PROSITE" id="PS50800">
    <property type="entry name" value="SAP"/>
    <property type="match status" value="1"/>
</dbReference>
<feature type="compositionally biased region" description="Low complexity" evidence="1">
    <location>
        <begin position="232"/>
        <end position="251"/>
    </location>
</feature>
<keyword evidence="4" id="KW-1185">Reference proteome</keyword>
<dbReference type="Gene3D" id="1.10.720.30">
    <property type="entry name" value="SAP domain"/>
    <property type="match status" value="1"/>
</dbReference>
<feature type="region of interest" description="Disordered" evidence="1">
    <location>
        <begin position="1"/>
        <end position="38"/>
    </location>
</feature>
<feature type="compositionally biased region" description="Polar residues" evidence="1">
    <location>
        <begin position="576"/>
        <end position="591"/>
    </location>
</feature>
<feature type="region of interest" description="Disordered" evidence="1">
    <location>
        <begin position="944"/>
        <end position="963"/>
    </location>
</feature>
<feature type="region of interest" description="Disordered" evidence="1">
    <location>
        <begin position="401"/>
        <end position="477"/>
    </location>
</feature>
<dbReference type="EMBL" id="MCGE01000002">
    <property type="protein sequence ID" value="ORZ24358.1"/>
    <property type="molecule type" value="Genomic_DNA"/>
</dbReference>
<feature type="compositionally biased region" description="Polar residues" evidence="1">
    <location>
        <begin position="715"/>
        <end position="772"/>
    </location>
</feature>
<feature type="domain" description="SAP" evidence="2">
    <location>
        <begin position="515"/>
        <end position="549"/>
    </location>
</feature>
<accession>A0A1X2IYJ1</accession>
<feature type="compositionally biased region" description="Low complexity" evidence="1">
    <location>
        <begin position="616"/>
        <end position="636"/>
    </location>
</feature>
<organism evidence="3 4">
    <name type="scientific">Absidia repens</name>
    <dbReference type="NCBI Taxonomy" id="90262"/>
    <lineage>
        <taxon>Eukaryota</taxon>
        <taxon>Fungi</taxon>
        <taxon>Fungi incertae sedis</taxon>
        <taxon>Mucoromycota</taxon>
        <taxon>Mucoromycotina</taxon>
        <taxon>Mucoromycetes</taxon>
        <taxon>Mucorales</taxon>
        <taxon>Cunninghamellaceae</taxon>
        <taxon>Absidia</taxon>
    </lineage>
</organism>
<feature type="region of interest" description="Disordered" evidence="1">
    <location>
        <begin position="651"/>
        <end position="818"/>
    </location>
</feature>
<feature type="compositionally biased region" description="Low complexity" evidence="1">
    <location>
        <begin position="286"/>
        <end position="307"/>
    </location>
</feature>
<evidence type="ECO:0000313" key="4">
    <source>
        <dbReference type="Proteomes" id="UP000193560"/>
    </source>
</evidence>
<feature type="region of interest" description="Disordered" evidence="1">
    <location>
        <begin position="832"/>
        <end position="863"/>
    </location>
</feature>
<evidence type="ECO:0000259" key="2">
    <source>
        <dbReference type="PROSITE" id="PS50800"/>
    </source>
</evidence>
<feature type="compositionally biased region" description="Polar residues" evidence="1">
    <location>
        <begin position="675"/>
        <end position="689"/>
    </location>
</feature>
<feature type="region of interest" description="Disordered" evidence="1">
    <location>
        <begin position="174"/>
        <end position="310"/>
    </location>
</feature>
<evidence type="ECO:0000256" key="1">
    <source>
        <dbReference type="SAM" id="MobiDB-lite"/>
    </source>
</evidence>
<dbReference type="InterPro" id="IPR003034">
    <property type="entry name" value="SAP_dom"/>
</dbReference>
<feature type="region of interest" description="Disordered" evidence="1">
    <location>
        <begin position="557"/>
        <end position="636"/>
    </location>
</feature>
<feature type="compositionally biased region" description="Low complexity" evidence="1">
    <location>
        <begin position="10"/>
        <end position="30"/>
    </location>
</feature>
<feature type="compositionally biased region" description="Low complexity" evidence="1">
    <location>
        <begin position="330"/>
        <end position="382"/>
    </location>
</feature>
<protein>
    <recommendedName>
        <fullName evidence="2">SAP domain-containing protein</fullName>
    </recommendedName>
</protein>
<feature type="compositionally biased region" description="Basic and acidic residues" evidence="1">
    <location>
        <begin position="834"/>
        <end position="844"/>
    </location>
</feature>
<dbReference type="Proteomes" id="UP000193560">
    <property type="component" value="Unassembled WGS sequence"/>
</dbReference>